<dbReference type="STRING" id="574349.SAMN05443545_107238"/>
<dbReference type="Pfam" id="PF00092">
    <property type="entry name" value="VWA"/>
    <property type="match status" value="1"/>
</dbReference>
<protein>
    <submittedName>
        <fullName evidence="4">TIGR03503 family protein</fullName>
    </submittedName>
</protein>
<dbReference type="InterPro" id="IPR002035">
    <property type="entry name" value="VWF_A"/>
</dbReference>
<organism evidence="4 5">
    <name type="scientific">Aidingimonas halophila</name>
    <dbReference type="NCBI Taxonomy" id="574349"/>
    <lineage>
        <taxon>Bacteria</taxon>
        <taxon>Pseudomonadati</taxon>
        <taxon>Pseudomonadota</taxon>
        <taxon>Gammaproteobacteria</taxon>
        <taxon>Oceanospirillales</taxon>
        <taxon>Halomonadaceae</taxon>
        <taxon>Aidingimonas</taxon>
    </lineage>
</organism>
<evidence type="ECO:0000313" key="4">
    <source>
        <dbReference type="EMBL" id="SDX81815.1"/>
    </source>
</evidence>
<keyword evidence="1" id="KW-0812">Transmembrane</keyword>
<name>A0A1H3ET47_9GAMM</name>
<dbReference type="OrthoDB" id="798937at2"/>
<feature type="transmembrane region" description="Helical" evidence="1">
    <location>
        <begin position="594"/>
        <end position="613"/>
    </location>
</feature>
<feature type="chain" id="PRO_5011719467" evidence="2">
    <location>
        <begin position="22"/>
        <end position="629"/>
    </location>
</feature>
<dbReference type="Proteomes" id="UP000198500">
    <property type="component" value="Unassembled WGS sequence"/>
</dbReference>
<evidence type="ECO:0000256" key="2">
    <source>
        <dbReference type="SAM" id="SignalP"/>
    </source>
</evidence>
<reference evidence="4 5" key="1">
    <citation type="submission" date="2016-10" db="EMBL/GenBank/DDBJ databases">
        <authorList>
            <person name="de Groot N.N."/>
        </authorList>
    </citation>
    <scope>NUCLEOTIDE SEQUENCE [LARGE SCALE GENOMIC DNA]</scope>
    <source>
        <strain evidence="4 5">DSM 19219</strain>
    </source>
</reference>
<keyword evidence="1" id="KW-0472">Membrane</keyword>
<dbReference type="PROSITE" id="PS50234">
    <property type="entry name" value="VWFA"/>
    <property type="match status" value="1"/>
</dbReference>
<evidence type="ECO:0000256" key="1">
    <source>
        <dbReference type="SAM" id="Phobius"/>
    </source>
</evidence>
<dbReference type="RefSeq" id="WP_092571033.1">
    <property type="nucleotide sequence ID" value="NZ_BMXH01000006.1"/>
</dbReference>
<keyword evidence="2" id="KW-0732">Signal</keyword>
<feature type="signal peptide" evidence="2">
    <location>
        <begin position="1"/>
        <end position="21"/>
    </location>
</feature>
<evidence type="ECO:0000259" key="3">
    <source>
        <dbReference type="PROSITE" id="PS50234"/>
    </source>
</evidence>
<dbReference type="Gene3D" id="3.40.50.410">
    <property type="entry name" value="von Willebrand factor, type A domain"/>
    <property type="match status" value="1"/>
</dbReference>
<dbReference type="SMART" id="SM00327">
    <property type="entry name" value="VWA"/>
    <property type="match status" value="1"/>
</dbReference>
<keyword evidence="1" id="KW-1133">Transmembrane helix</keyword>
<feature type="domain" description="VWFA" evidence="3">
    <location>
        <begin position="49"/>
        <end position="232"/>
    </location>
</feature>
<gene>
    <name evidence="4" type="ORF">SAMN05443545_107238</name>
</gene>
<sequence>MRVLLVVIAWSLAWMATPALAQNDPDASASIMTRDVGSLTVNDDRPTPDVRVIFDVSGSMRDNDPDRLSVSALELLTALLPSGIHGGIWRFGERVDNALPVAPIGRQWRNDASQLAPSLVEYQQYTDIEAAVQAAAEEDAGNRQRHLILLTDGMIDLPDDADRSDDESRERLLDELVPRLADEGTIIHAIAFSPDADLSLVERLAQSADGLAALAETPDVLLRSFLDILERIFPADQVPLDDDRFVIDPDVESFSALLFHEPDADSPTLVGPDGRRYEQGDELPDDIRWQSESRFDLITIPSPEEGEWRIEGDVGDESRINVSSSLVLRTSPLPPTLYLGFDLPVSAWLEEDGERTSNLPEGLEVRAELSDMGGEVQKATRMDHDEEGQRFVGMLPAPERTGNARLVISAEAEDFQRQRVQAVNVLPPISARIDEQGKRVELIAEHPGIARDNTDLRAELQGESLDIEALDDRHWVLELPELDADVRVPLSFDATVELDGESRELRLPNLVLNPDGRIGLGGANIDAEGIEGQALASGDEKSEQDHETDDATHHWLEELTTQLNEGVEALWLSSVPQIERFGREMGLEPRLARWWPWLLLGLIVFITLAGLAWRRAAVRRRRVREEPHV</sequence>
<dbReference type="AlphaFoldDB" id="A0A1H3ET47"/>
<proteinExistence type="predicted"/>
<keyword evidence="5" id="KW-1185">Reference proteome</keyword>
<dbReference type="CDD" id="cd00198">
    <property type="entry name" value="vWFA"/>
    <property type="match status" value="1"/>
</dbReference>
<evidence type="ECO:0000313" key="5">
    <source>
        <dbReference type="Proteomes" id="UP000198500"/>
    </source>
</evidence>
<dbReference type="EMBL" id="FNNI01000007">
    <property type="protein sequence ID" value="SDX81815.1"/>
    <property type="molecule type" value="Genomic_DNA"/>
</dbReference>
<dbReference type="SUPFAM" id="SSF53300">
    <property type="entry name" value="vWA-like"/>
    <property type="match status" value="1"/>
</dbReference>
<dbReference type="InterPro" id="IPR036465">
    <property type="entry name" value="vWFA_dom_sf"/>
</dbReference>
<accession>A0A1H3ET47</accession>